<accession>A0A419A0H0</accession>
<sequence>MSNRSLTGQIDFDVTGVNAQEARGEMPVGPGILNPFGTIHAGALVWFADVIATNLVLGGEQPQEDMDSFPVAVTLNAQLLKNRRDGVLSATARWLRKGRRISTVRTQVCDADGVMLLDLTSTHITARPA</sequence>
<dbReference type="Pfam" id="PF03061">
    <property type="entry name" value="4HBT"/>
    <property type="match status" value="1"/>
</dbReference>
<name>A0A419A0H0_9RHOB</name>
<keyword evidence="1" id="KW-0378">Hydrolase</keyword>
<dbReference type="InterPro" id="IPR029069">
    <property type="entry name" value="HotDog_dom_sf"/>
</dbReference>
<proteinExistence type="predicted"/>
<keyword evidence="4" id="KW-1185">Reference proteome</keyword>
<dbReference type="SUPFAM" id="SSF54637">
    <property type="entry name" value="Thioesterase/thiol ester dehydrase-isomerase"/>
    <property type="match status" value="1"/>
</dbReference>
<gene>
    <name evidence="3" type="ORF">D3P06_04350</name>
</gene>
<evidence type="ECO:0000313" key="4">
    <source>
        <dbReference type="Proteomes" id="UP000285530"/>
    </source>
</evidence>
<dbReference type="RefSeq" id="WP_119885384.1">
    <property type="nucleotide sequence ID" value="NZ_CP067169.1"/>
</dbReference>
<evidence type="ECO:0000256" key="1">
    <source>
        <dbReference type="ARBA" id="ARBA00022801"/>
    </source>
</evidence>
<dbReference type="GO" id="GO:0016289">
    <property type="term" value="F:acyl-CoA hydrolase activity"/>
    <property type="evidence" value="ECO:0007669"/>
    <property type="project" value="UniProtKB-ARBA"/>
</dbReference>
<dbReference type="AlphaFoldDB" id="A0A419A0H0"/>
<dbReference type="EMBL" id="QZEV01000011">
    <property type="protein sequence ID" value="RJL06274.1"/>
    <property type="molecule type" value="Genomic_DNA"/>
</dbReference>
<feature type="domain" description="Thioesterase" evidence="2">
    <location>
        <begin position="36"/>
        <end position="114"/>
    </location>
</feature>
<protein>
    <submittedName>
        <fullName evidence="3">PaaI family thioesterase</fullName>
    </submittedName>
</protein>
<reference evidence="3 4" key="1">
    <citation type="submission" date="2018-09" db="EMBL/GenBank/DDBJ databases">
        <title>Paracoccus onubensis nov. sp. a moderate halophilic bacterium isolated from Gruta de las Maravillas (Aracena, Spain).</title>
        <authorList>
            <person name="Jurado V."/>
            <person name="Gutierrez-Patricio S."/>
            <person name="Gonzalez-Pimentel J.L."/>
            <person name="Laiz L."/>
            <person name="Saiz-Jimenez C."/>
        </authorList>
    </citation>
    <scope>NUCLEOTIDE SEQUENCE [LARGE SCALE GENOMIC DNA]</scope>
    <source>
        <strain evidence="3 4">DSM 19484</strain>
    </source>
</reference>
<dbReference type="InterPro" id="IPR003736">
    <property type="entry name" value="PAAI_dom"/>
</dbReference>
<organism evidence="3 4">
    <name type="scientific">Paracoccus aestuarii</name>
    <dbReference type="NCBI Taxonomy" id="453842"/>
    <lineage>
        <taxon>Bacteria</taxon>
        <taxon>Pseudomonadati</taxon>
        <taxon>Pseudomonadota</taxon>
        <taxon>Alphaproteobacteria</taxon>
        <taxon>Rhodobacterales</taxon>
        <taxon>Paracoccaceae</taxon>
        <taxon>Paracoccus</taxon>
    </lineage>
</organism>
<dbReference type="CDD" id="cd03443">
    <property type="entry name" value="PaaI_thioesterase"/>
    <property type="match status" value="1"/>
</dbReference>
<evidence type="ECO:0000259" key="2">
    <source>
        <dbReference type="Pfam" id="PF03061"/>
    </source>
</evidence>
<evidence type="ECO:0000313" key="3">
    <source>
        <dbReference type="EMBL" id="RJL06274.1"/>
    </source>
</evidence>
<dbReference type="Proteomes" id="UP000285530">
    <property type="component" value="Unassembled WGS sequence"/>
</dbReference>
<comment type="caution">
    <text evidence="3">The sequence shown here is derived from an EMBL/GenBank/DDBJ whole genome shotgun (WGS) entry which is preliminary data.</text>
</comment>
<dbReference type="OrthoDB" id="9813282at2"/>
<dbReference type="InterPro" id="IPR006683">
    <property type="entry name" value="Thioestr_dom"/>
</dbReference>
<dbReference type="NCBIfam" id="TIGR00369">
    <property type="entry name" value="unchar_dom_1"/>
    <property type="match status" value="1"/>
</dbReference>
<dbReference type="Gene3D" id="3.10.129.10">
    <property type="entry name" value="Hotdog Thioesterase"/>
    <property type="match status" value="1"/>
</dbReference>